<keyword evidence="2" id="KW-0479">Metal-binding</keyword>
<dbReference type="GO" id="GO:0030288">
    <property type="term" value="C:outer membrane-bounded periplasmic space"/>
    <property type="evidence" value="ECO:0007669"/>
    <property type="project" value="TreeGrafter"/>
</dbReference>
<dbReference type="PANTHER" id="PTHR11709:SF2">
    <property type="entry name" value="MULTICOPPER OXIDASE LPR1"/>
    <property type="match status" value="1"/>
</dbReference>
<feature type="domain" description="Plastocyanin-like" evidence="8">
    <location>
        <begin position="100"/>
        <end position="209"/>
    </location>
</feature>
<evidence type="ECO:0000259" key="6">
    <source>
        <dbReference type="Pfam" id="PF00394"/>
    </source>
</evidence>
<evidence type="ECO:0000259" key="8">
    <source>
        <dbReference type="Pfam" id="PF07732"/>
    </source>
</evidence>
<evidence type="ECO:0000256" key="3">
    <source>
        <dbReference type="ARBA" id="ARBA00023002"/>
    </source>
</evidence>
<dbReference type="InterPro" id="IPR002355">
    <property type="entry name" value="Cu_oxidase_Cu_BS"/>
</dbReference>
<accession>A0A5C0B435</accession>
<feature type="chain" id="PRO_5023023398" evidence="5">
    <location>
        <begin position="24"/>
        <end position="510"/>
    </location>
</feature>
<dbReference type="Pfam" id="PF07732">
    <property type="entry name" value="Cu-oxidase_3"/>
    <property type="match status" value="1"/>
</dbReference>
<feature type="domain" description="Plastocyanin-like" evidence="7">
    <location>
        <begin position="393"/>
        <end position="508"/>
    </location>
</feature>
<dbReference type="EMBL" id="CP043046">
    <property type="protein sequence ID" value="QEI08694.1"/>
    <property type="molecule type" value="Genomic_DNA"/>
</dbReference>
<protein>
    <submittedName>
        <fullName evidence="9">Multicopper oxidase family protein</fullName>
    </submittedName>
</protein>
<keyword evidence="5" id="KW-0732">Signal</keyword>
<evidence type="ECO:0000256" key="5">
    <source>
        <dbReference type="SAM" id="SignalP"/>
    </source>
</evidence>
<keyword evidence="3" id="KW-0560">Oxidoreductase</keyword>
<dbReference type="InterPro" id="IPR011706">
    <property type="entry name" value="Cu-oxidase_C"/>
</dbReference>
<name>A0A5C0B435_9BURK</name>
<dbReference type="KEGG" id="pacr:FXN63_24740"/>
<proteinExistence type="predicted"/>
<gene>
    <name evidence="9" type="ORF">FXN63_24740</name>
</gene>
<dbReference type="PROSITE" id="PS51318">
    <property type="entry name" value="TAT"/>
    <property type="match status" value="1"/>
</dbReference>
<evidence type="ECO:0000256" key="4">
    <source>
        <dbReference type="SAM" id="MobiDB-lite"/>
    </source>
</evidence>
<dbReference type="PANTHER" id="PTHR11709">
    <property type="entry name" value="MULTI-COPPER OXIDASE"/>
    <property type="match status" value="1"/>
</dbReference>
<dbReference type="PROSITE" id="PS00080">
    <property type="entry name" value="MULTICOPPER_OXIDASE2"/>
    <property type="match status" value="1"/>
</dbReference>
<dbReference type="InterPro" id="IPR045087">
    <property type="entry name" value="Cu-oxidase_fam"/>
</dbReference>
<keyword evidence="10" id="KW-1185">Reference proteome</keyword>
<evidence type="ECO:0000313" key="10">
    <source>
        <dbReference type="Proteomes" id="UP000325161"/>
    </source>
</evidence>
<dbReference type="Proteomes" id="UP000325161">
    <property type="component" value="Chromosome"/>
</dbReference>
<dbReference type="InterPro" id="IPR006311">
    <property type="entry name" value="TAT_signal"/>
</dbReference>
<dbReference type="AlphaFoldDB" id="A0A5C0B435"/>
<dbReference type="InterPro" id="IPR001117">
    <property type="entry name" value="Cu-oxidase_2nd"/>
</dbReference>
<organism evidence="9 10">
    <name type="scientific">Pigmentiphaga aceris</name>
    <dbReference type="NCBI Taxonomy" id="1940612"/>
    <lineage>
        <taxon>Bacteria</taxon>
        <taxon>Pseudomonadati</taxon>
        <taxon>Pseudomonadota</taxon>
        <taxon>Betaproteobacteria</taxon>
        <taxon>Burkholderiales</taxon>
        <taxon>Alcaligenaceae</taxon>
        <taxon>Pigmentiphaga</taxon>
    </lineage>
</organism>
<feature type="signal peptide" evidence="5">
    <location>
        <begin position="1"/>
        <end position="23"/>
    </location>
</feature>
<sequence length="510" mass="55576">MSTRRRFLTATLGAALWPAMSQAMSLHAGHWTAPAANPHAGHGAKAAPATAHTTAQPVSLAASTRMPAGATLRELPRLHNHATRAGLFQGELVAAPVRMSLIDGESTEVWAFNGSLPGPVIDVHEGDTVEIRFVNRLSQPSTLHWHGLPVPPDQDGNPHEVVAPGESRLYRFTLPVGSAGTYWYHPHPHGHTAEQAFRGLAGAFIVRAAKDPLHALPERHLFISDLRLMSDGTIPPNTADDVMDGREGQFVLVNGQREPSIVVTRTERWRIWNACNARYLDLMLEGTTLTQVGTDGGLFETPQAGLNSLLLAPAERVEIVVSPSTTATNTKLVARPYSRGKMAADAEDVRITLAGVKLAAGTAVALPTALREVPALGMAERVRTVVLSEDMGHGTGNMRFMIDGKTFDMARVDIDTTVGLVEHWDIRNDADMDHPFHLHGVQFQLVSRRQDGVTEHAPFVAWKDTVNVEPGETVRIKVAQHHVGLRMYHCHILEHEEAGMMGQLRVNPRV</sequence>
<dbReference type="InterPro" id="IPR008972">
    <property type="entry name" value="Cupredoxin"/>
</dbReference>
<dbReference type="CDD" id="cd13855">
    <property type="entry name" value="CuRO_1_McoC_like"/>
    <property type="match status" value="1"/>
</dbReference>
<evidence type="ECO:0000256" key="1">
    <source>
        <dbReference type="ARBA" id="ARBA00004418"/>
    </source>
</evidence>
<dbReference type="CDD" id="cd13881">
    <property type="entry name" value="CuRO_2_McoC_like"/>
    <property type="match status" value="1"/>
</dbReference>
<dbReference type="SUPFAM" id="SSF49503">
    <property type="entry name" value="Cupredoxins"/>
    <property type="match status" value="3"/>
</dbReference>
<evidence type="ECO:0000259" key="7">
    <source>
        <dbReference type="Pfam" id="PF07731"/>
    </source>
</evidence>
<evidence type="ECO:0000256" key="2">
    <source>
        <dbReference type="ARBA" id="ARBA00022723"/>
    </source>
</evidence>
<dbReference type="InterPro" id="IPR011707">
    <property type="entry name" value="Cu-oxidase-like_N"/>
</dbReference>
<dbReference type="Pfam" id="PF07731">
    <property type="entry name" value="Cu-oxidase_2"/>
    <property type="match status" value="1"/>
</dbReference>
<dbReference type="RefSeq" id="WP_148818165.1">
    <property type="nucleotide sequence ID" value="NZ_CP043046.1"/>
</dbReference>
<feature type="domain" description="Plastocyanin-like" evidence="6">
    <location>
        <begin position="248"/>
        <end position="335"/>
    </location>
</feature>
<dbReference type="Pfam" id="PF00394">
    <property type="entry name" value="Cu-oxidase"/>
    <property type="match status" value="1"/>
</dbReference>
<feature type="region of interest" description="Disordered" evidence="4">
    <location>
        <begin position="34"/>
        <end position="56"/>
    </location>
</feature>
<dbReference type="GO" id="GO:0005507">
    <property type="term" value="F:copper ion binding"/>
    <property type="evidence" value="ECO:0007669"/>
    <property type="project" value="InterPro"/>
</dbReference>
<reference evidence="9 10" key="1">
    <citation type="submission" date="2019-08" db="EMBL/GenBank/DDBJ databases">
        <title>Amphibian skin-associated Pigmentiphaga: genome sequence and occurrence across geography and hosts.</title>
        <authorList>
            <person name="Bletz M.C."/>
            <person name="Bunk B."/>
            <person name="Sproeer C."/>
            <person name="Biwer P."/>
            <person name="Reiter S."/>
            <person name="Rabemananjara F.C.E."/>
            <person name="Schulz S."/>
            <person name="Overmann J."/>
            <person name="Vences M."/>
        </authorList>
    </citation>
    <scope>NUCLEOTIDE SEQUENCE [LARGE SCALE GENOMIC DNA]</scope>
    <source>
        <strain evidence="9 10">Mada1488</strain>
    </source>
</reference>
<dbReference type="GO" id="GO:0016491">
    <property type="term" value="F:oxidoreductase activity"/>
    <property type="evidence" value="ECO:0007669"/>
    <property type="project" value="UniProtKB-KW"/>
</dbReference>
<feature type="compositionally biased region" description="Low complexity" evidence="4">
    <location>
        <begin position="34"/>
        <end position="55"/>
    </location>
</feature>
<comment type="subcellular location">
    <subcellularLocation>
        <location evidence="1">Periplasm</location>
    </subcellularLocation>
</comment>
<dbReference type="OrthoDB" id="9757546at2"/>
<dbReference type="Gene3D" id="2.60.40.420">
    <property type="entry name" value="Cupredoxins - blue copper proteins"/>
    <property type="match status" value="3"/>
</dbReference>
<evidence type="ECO:0000313" key="9">
    <source>
        <dbReference type="EMBL" id="QEI08694.1"/>
    </source>
</evidence>